<proteinExistence type="predicted"/>
<reference evidence="1 2" key="1">
    <citation type="submission" date="2024-01" db="EMBL/GenBank/DDBJ databases">
        <title>Genome assemblies of Stephania.</title>
        <authorList>
            <person name="Yang L."/>
        </authorList>
    </citation>
    <scope>NUCLEOTIDE SEQUENCE [LARGE SCALE GENOMIC DNA]</scope>
    <source>
        <strain evidence="1">JXDWG</strain>
        <tissue evidence="1">Leaf</tissue>
    </source>
</reference>
<sequence length="54" mass="6272">MIQHTKLNQFQMVWYGQNIINHIMTRINFKDLLEVNGIATTCKEMKHGLISIVG</sequence>
<gene>
    <name evidence="1" type="ORF">Scep_026228</name>
</gene>
<dbReference type="AlphaFoldDB" id="A0AAP0EK55"/>
<name>A0AAP0EK55_9MAGN</name>
<protein>
    <submittedName>
        <fullName evidence="1">Uncharacterized protein</fullName>
    </submittedName>
</protein>
<evidence type="ECO:0000313" key="1">
    <source>
        <dbReference type="EMBL" id="KAK9094759.1"/>
    </source>
</evidence>
<evidence type="ECO:0000313" key="2">
    <source>
        <dbReference type="Proteomes" id="UP001419268"/>
    </source>
</evidence>
<dbReference type="EMBL" id="JBBNAG010000011">
    <property type="protein sequence ID" value="KAK9094759.1"/>
    <property type="molecule type" value="Genomic_DNA"/>
</dbReference>
<dbReference type="Proteomes" id="UP001419268">
    <property type="component" value="Unassembled WGS sequence"/>
</dbReference>
<comment type="caution">
    <text evidence="1">The sequence shown here is derived from an EMBL/GenBank/DDBJ whole genome shotgun (WGS) entry which is preliminary data.</text>
</comment>
<keyword evidence="2" id="KW-1185">Reference proteome</keyword>
<organism evidence="1 2">
    <name type="scientific">Stephania cephalantha</name>
    <dbReference type="NCBI Taxonomy" id="152367"/>
    <lineage>
        <taxon>Eukaryota</taxon>
        <taxon>Viridiplantae</taxon>
        <taxon>Streptophyta</taxon>
        <taxon>Embryophyta</taxon>
        <taxon>Tracheophyta</taxon>
        <taxon>Spermatophyta</taxon>
        <taxon>Magnoliopsida</taxon>
        <taxon>Ranunculales</taxon>
        <taxon>Menispermaceae</taxon>
        <taxon>Menispermoideae</taxon>
        <taxon>Cissampelideae</taxon>
        <taxon>Stephania</taxon>
    </lineage>
</organism>
<accession>A0AAP0EK55</accession>